<dbReference type="Gene3D" id="3.30.420.110">
    <property type="entry name" value="MutS, connector domain"/>
    <property type="match status" value="1"/>
</dbReference>
<dbReference type="Pfam" id="PF01624">
    <property type="entry name" value="MutS_I"/>
    <property type="match status" value="1"/>
</dbReference>
<keyword evidence="12" id="KW-1185">Reference proteome</keyword>
<evidence type="ECO:0000256" key="6">
    <source>
        <dbReference type="ARBA" id="ARBA00023204"/>
    </source>
</evidence>
<dbReference type="InterPro" id="IPR016151">
    <property type="entry name" value="DNA_mismatch_repair_MutS_N"/>
</dbReference>
<comment type="caution">
    <text evidence="11">The sequence shown here is derived from an EMBL/GenBank/DDBJ whole genome shotgun (WGS) entry which is preliminary data.</text>
</comment>
<evidence type="ECO:0000256" key="2">
    <source>
        <dbReference type="ARBA" id="ARBA00022741"/>
    </source>
</evidence>
<dbReference type="SUPFAM" id="SSF55271">
    <property type="entry name" value="DNA repair protein MutS, domain I"/>
    <property type="match status" value="1"/>
</dbReference>
<evidence type="ECO:0000256" key="7">
    <source>
        <dbReference type="PIRNR" id="PIRNR037677"/>
    </source>
</evidence>
<dbReference type="SUPFAM" id="SSF52540">
    <property type="entry name" value="P-loop containing nucleoside triphosphate hydrolases"/>
    <property type="match status" value="1"/>
</dbReference>
<dbReference type="InterPro" id="IPR007695">
    <property type="entry name" value="DNA_mismatch_repair_MutS-lik_N"/>
</dbReference>
<keyword evidence="5 7" id="KW-0238">DNA-binding</keyword>
<protein>
    <recommendedName>
        <fullName evidence="7">DNA mismatch repair protein</fullName>
    </recommendedName>
</protein>
<dbReference type="OrthoDB" id="121051at2759"/>
<dbReference type="Gene3D" id="3.40.1170.10">
    <property type="entry name" value="DNA repair protein MutS, domain I"/>
    <property type="match status" value="1"/>
</dbReference>
<dbReference type="Gene3D" id="3.40.50.300">
    <property type="entry name" value="P-loop containing nucleotide triphosphate hydrolases"/>
    <property type="match status" value="1"/>
</dbReference>
<feature type="domain" description="DNA mismatch repair proteins mutS family" evidence="10">
    <location>
        <begin position="944"/>
        <end position="960"/>
    </location>
</feature>
<dbReference type="InterPro" id="IPR045076">
    <property type="entry name" value="MutS"/>
</dbReference>
<feature type="compositionally biased region" description="Basic and acidic residues" evidence="9">
    <location>
        <begin position="1062"/>
        <end position="1074"/>
    </location>
</feature>
<dbReference type="GO" id="GO:0140664">
    <property type="term" value="F:ATP-dependent DNA damage sensor activity"/>
    <property type="evidence" value="ECO:0007669"/>
    <property type="project" value="InterPro"/>
</dbReference>
<dbReference type="InterPro" id="IPR007860">
    <property type="entry name" value="DNA_mmatch_repair_MutS_con_dom"/>
</dbReference>
<dbReference type="InterPro" id="IPR027417">
    <property type="entry name" value="P-loop_NTPase"/>
</dbReference>
<accession>A0A7J7ILZ7</accession>
<proteinExistence type="inferred from homology"/>
<dbReference type="InterPro" id="IPR017261">
    <property type="entry name" value="DNA_mismatch_repair_MutS/MSH"/>
</dbReference>
<evidence type="ECO:0000313" key="12">
    <source>
        <dbReference type="Proteomes" id="UP000530660"/>
    </source>
</evidence>
<evidence type="ECO:0000256" key="1">
    <source>
        <dbReference type="ARBA" id="ARBA00006271"/>
    </source>
</evidence>
<dbReference type="GO" id="GO:0005829">
    <property type="term" value="C:cytosol"/>
    <property type="evidence" value="ECO:0007669"/>
    <property type="project" value="TreeGrafter"/>
</dbReference>
<dbReference type="Proteomes" id="UP000530660">
    <property type="component" value="Unassembled WGS sequence"/>
</dbReference>
<sequence>MNGAPARLTPIQRSCYIVQGSWRLRPSCAVTCRRLPEWSADRWRTQGLQVRLRTSRRSTGGLIPLLRPLPNQLWFSCNICSSVVSLSMETEQEAAEVEAGEQTSRGFESKAPPRLQRWTTVDRTRLTPLFRHFLSVKDRFPDAVILYQCGDFFETFFDDAVVLHEKLELALTGKEAGKEIGRVPMAGVPLSSLDRCCAALLEHGYNVAVVEQIEPANGRSAGEGALVRREVTRMLTPGTVLEESLLDARSNNYLAAIWGQRLPSGAATDTAISRETNASVVAKMPHWIFGLAFVDVSTGDFSVTALEGDCEELEAELGRVTPAEVLVVDDASNEEFRLLHGMIERALTAIGCRASITRRPSEIFEYTTARSRLEERFGSQLDQQFLGQKLSDIIQLRAAGALLAFVSETLERARAPLAFETGLPRSSPSPSMDMVSERLLTPLQPPRSYQLQACLMLDGTALRNLEIVVNARDGRSRRGTLLWAMDATVTAMGARLLRRWLLRPCRDIEVIRERQRQVQRWQRDHRGRDVVRRLLRSVADLERLAGKVATRRATPRELYSLASSLCRLPVLFALLEADSLASASSEPGDGSSSLLRGSTGDLIALSERVVYEVFITADKETADPEFMNGNQVERKSRTMSPAPATAVPVRLPNAAEDRPIFQRGFNAELDRLREQAAGDLAWIAAYETKERERTGITTLRVGYHSVFGYYIQIPRRFTNPSPGSNGRSLSTLPPDYVRRQTLKSVERYVTPELRAREQMILAARAEVAALECRLFYNLMEKFGAAVSTIRSLAARVAEVDVLLGFAELALERNYTQPEIIDPANERHGRLLEIEDGRHPVVECTLAANQSFVPNSIRLGDGSLDFMLLMGANSSGKSVFLRQAALIQIMAQCGSFVPARRARLAIADRIFTRVGATDDIAAAKSTFVMEMEETATILRHVTPHSLVLLDEVGRGTATADGLAIAQAVTEYLASDAVRARGIFATHFHELAQLEGAVANIACYRMAVIERGLEATEQPTIIFLHRVERGAASKSFGIEVAEQCGLAPSVVKRARELIGSPSHDSGHEQATAKEHSATQARRIGCDQTLGGRLRRWRPKNTDDEPDNGVCIGQV</sequence>
<keyword evidence="3 7" id="KW-0227">DNA damage</keyword>
<evidence type="ECO:0000256" key="5">
    <source>
        <dbReference type="ARBA" id="ARBA00023125"/>
    </source>
</evidence>
<dbReference type="Pfam" id="PF05188">
    <property type="entry name" value="MutS_II"/>
    <property type="match status" value="1"/>
</dbReference>
<dbReference type="SMART" id="SM00533">
    <property type="entry name" value="MUTSd"/>
    <property type="match status" value="1"/>
</dbReference>
<keyword evidence="4 7" id="KW-0067">ATP-binding</keyword>
<dbReference type="PANTHER" id="PTHR11361:SF34">
    <property type="entry name" value="DNA MISMATCH REPAIR PROTEIN MSH1, MITOCHONDRIAL"/>
    <property type="match status" value="1"/>
</dbReference>
<dbReference type="InterPro" id="IPR007861">
    <property type="entry name" value="DNA_mismatch_repair_MutS_clamp"/>
</dbReference>
<dbReference type="SMART" id="SM00534">
    <property type="entry name" value="MUTSac"/>
    <property type="match status" value="1"/>
</dbReference>
<gene>
    <name evidence="11" type="ORF">F1559_000871</name>
</gene>
<feature type="region of interest" description="Disordered" evidence="9">
    <location>
        <begin position="1057"/>
        <end position="1079"/>
    </location>
</feature>
<dbReference type="InterPro" id="IPR000432">
    <property type="entry name" value="DNA_mismatch_repair_MutS_C"/>
</dbReference>
<dbReference type="PANTHER" id="PTHR11361">
    <property type="entry name" value="DNA MISMATCH REPAIR PROTEIN MUTS FAMILY MEMBER"/>
    <property type="match status" value="1"/>
</dbReference>
<dbReference type="EMBL" id="VWRR01000005">
    <property type="protein sequence ID" value="KAF6003760.1"/>
    <property type="molecule type" value="Genomic_DNA"/>
</dbReference>
<keyword evidence="6 7" id="KW-0234">DNA repair</keyword>
<dbReference type="InterPro" id="IPR036678">
    <property type="entry name" value="MutS_con_dom_sf"/>
</dbReference>
<dbReference type="GO" id="GO:0005524">
    <property type="term" value="F:ATP binding"/>
    <property type="evidence" value="ECO:0007669"/>
    <property type="project" value="UniProtKB-UniRule"/>
</dbReference>
<dbReference type="Pfam" id="PF05192">
    <property type="entry name" value="MutS_III"/>
    <property type="match status" value="1"/>
</dbReference>
<dbReference type="InterPro" id="IPR007696">
    <property type="entry name" value="DNA_mismatch_repair_MutS_core"/>
</dbReference>
<organism evidence="11 12">
    <name type="scientific">Cyanidiococcus yangmingshanensis</name>
    <dbReference type="NCBI Taxonomy" id="2690220"/>
    <lineage>
        <taxon>Eukaryota</taxon>
        <taxon>Rhodophyta</taxon>
        <taxon>Bangiophyceae</taxon>
        <taxon>Cyanidiales</taxon>
        <taxon>Cyanidiaceae</taxon>
        <taxon>Cyanidiococcus</taxon>
    </lineage>
</organism>
<evidence type="ECO:0000259" key="10">
    <source>
        <dbReference type="PROSITE" id="PS00486"/>
    </source>
</evidence>
<dbReference type="NCBIfam" id="NF003810">
    <property type="entry name" value="PRK05399.1"/>
    <property type="match status" value="1"/>
</dbReference>
<keyword evidence="2 7" id="KW-0547">Nucleotide-binding</keyword>
<dbReference type="SUPFAM" id="SSF48334">
    <property type="entry name" value="DNA repair protein MutS, domain III"/>
    <property type="match status" value="1"/>
</dbReference>
<dbReference type="Gene3D" id="1.10.1420.10">
    <property type="match status" value="2"/>
</dbReference>
<evidence type="ECO:0000256" key="3">
    <source>
        <dbReference type="ARBA" id="ARBA00022763"/>
    </source>
</evidence>
<evidence type="ECO:0000256" key="4">
    <source>
        <dbReference type="ARBA" id="ARBA00022840"/>
    </source>
</evidence>
<dbReference type="FunFam" id="3.40.50.300:FF:000870">
    <property type="entry name" value="MutS protein homolog 4"/>
    <property type="match status" value="1"/>
</dbReference>
<evidence type="ECO:0000256" key="8">
    <source>
        <dbReference type="RuleBase" id="RU003756"/>
    </source>
</evidence>
<name>A0A7J7ILZ7_9RHOD</name>
<reference evidence="11 12" key="1">
    <citation type="journal article" date="2020" name="J. Phycol.">
        <title>Comparative genome analysis reveals Cyanidiococcus gen. nov., a new extremophilic red algal genus sister to Cyanidioschyzon (Cyanidioschyzonaceae, Rhodophyta).</title>
        <authorList>
            <person name="Liu S.-L."/>
            <person name="Chiang Y.-R."/>
            <person name="Yoon H.S."/>
            <person name="Fu H.-Y."/>
        </authorList>
    </citation>
    <scope>NUCLEOTIDE SEQUENCE [LARGE SCALE GENOMIC DNA]</scope>
    <source>
        <strain evidence="11 12">THAL066</strain>
    </source>
</reference>
<dbReference type="InterPro" id="IPR036187">
    <property type="entry name" value="DNA_mismatch_repair_MutS_sf"/>
</dbReference>
<dbReference type="GO" id="GO:0006298">
    <property type="term" value="P:mismatch repair"/>
    <property type="evidence" value="ECO:0007669"/>
    <property type="project" value="InterPro"/>
</dbReference>
<comment type="function">
    <text evidence="7 8">Component of the post-replicative DNA mismatch repair system (MMR).</text>
</comment>
<feature type="region of interest" description="Disordered" evidence="9">
    <location>
        <begin position="1093"/>
        <end position="1112"/>
    </location>
</feature>
<dbReference type="PIRSF" id="PIRSF037677">
    <property type="entry name" value="DNA_mis_repair_Msh6"/>
    <property type="match status" value="1"/>
</dbReference>
<dbReference type="SUPFAM" id="SSF53150">
    <property type="entry name" value="DNA repair protein MutS, domain II"/>
    <property type="match status" value="1"/>
</dbReference>
<dbReference type="AlphaFoldDB" id="A0A7J7ILZ7"/>
<dbReference type="Pfam" id="PF00488">
    <property type="entry name" value="MutS_V"/>
    <property type="match status" value="1"/>
</dbReference>
<evidence type="ECO:0000256" key="9">
    <source>
        <dbReference type="SAM" id="MobiDB-lite"/>
    </source>
</evidence>
<dbReference type="GO" id="GO:0030983">
    <property type="term" value="F:mismatched DNA binding"/>
    <property type="evidence" value="ECO:0007669"/>
    <property type="project" value="UniProtKB-UniRule"/>
</dbReference>
<comment type="similarity">
    <text evidence="1 7 8">Belongs to the DNA mismatch repair MutS family.</text>
</comment>
<dbReference type="PROSITE" id="PS00486">
    <property type="entry name" value="DNA_MISMATCH_REPAIR_2"/>
    <property type="match status" value="1"/>
</dbReference>
<evidence type="ECO:0000313" key="11">
    <source>
        <dbReference type="EMBL" id="KAF6003760.1"/>
    </source>
</evidence>
<dbReference type="Pfam" id="PF05190">
    <property type="entry name" value="MutS_IV"/>
    <property type="match status" value="1"/>
</dbReference>